<evidence type="ECO:0000313" key="3">
    <source>
        <dbReference type="Proteomes" id="UP001589776"/>
    </source>
</evidence>
<reference evidence="2 3" key="1">
    <citation type="submission" date="2024-09" db="EMBL/GenBank/DDBJ databases">
        <authorList>
            <person name="Sun Q."/>
            <person name="Mori K."/>
        </authorList>
    </citation>
    <scope>NUCLEOTIDE SEQUENCE [LARGE SCALE GENOMIC DNA]</scope>
    <source>
        <strain evidence="2 3">CCM 7759</strain>
    </source>
</reference>
<feature type="compositionally biased region" description="Polar residues" evidence="1">
    <location>
        <begin position="7"/>
        <end position="17"/>
    </location>
</feature>
<dbReference type="PANTHER" id="PTHR37166:SF1">
    <property type="entry name" value="PROTEIN FLAG"/>
    <property type="match status" value="1"/>
</dbReference>
<dbReference type="EMBL" id="JBHLWN010000041">
    <property type="protein sequence ID" value="MFC0212901.1"/>
    <property type="molecule type" value="Genomic_DNA"/>
</dbReference>
<feature type="region of interest" description="Disordered" evidence="1">
    <location>
        <begin position="1"/>
        <end position="60"/>
    </location>
</feature>
<keyword evidence="2" id="KW-0966">Cell projection</keyword>
<dbReference type="Gene3D" id="3.30.160.170">
    <property type="entry name" value="FlaG-like"/>
    <property type="match status" value="1"/>
</dbReference>
<proteinExistence type="predicted"/>
<dbReference type="RefSeq" id="WP_377470136.1">
    <property type="nucleotide sequence ID" value="NZ_JBHLWN010000041.1"/>
</dbReference>
<evidence type="ECO:0000256" key="1">
    <source>
        <dbReference type="SAM" id="MobiDB-lite"/>
    </source>
</evidence>
<organism evidence="2 3">
    <name type="scientific">Paenibacillus chartarius</name>
    <dbReference type="NCBI Taxonomy" id="747481"/>
    <lineage>
        <taxon>Bacteria</taxon>
        <taxon>Bacillati</taxon>
        <taxon>Bacillota</taxon>
        <taxon>Bacilli</taxon>
        <taxon>Bacillales</taxon>
        <taxon>Paenibacillaceae</taxon>
        <taxon>Paenibacillus</taxon>
    </lineage>
</organism>
<keyword evidence="2" id="KW-0969">Cilium</keyword>
<evidence type="ECO:0000313" key="2">
    <source>
        <dbReference type="EMBL" id="MFC0212901.1"/>
    </source>
</evidence>
<name>A0ABV6DJR7_9BACL</name>
<dbReference type="Proteomes" id="UP001589776">
    <property type="component" value="Unassembled WGS sequence"/>
</dbReference>
<dbReference type="InterPro" id="IPR005186">
    <property type="entry name" value="FlaG"/>
</dbReference>
<dbReference type="SUPFAM" id="SSF160214">
    <property type="entry name" value="FlaG-like"/>
    <property type="match status" value="1"/>
</dbReference>
<keyword evidence="2" id="KW-0282">Flagellum</keyword>
<comment type="caution">
    <text evidence="2">The sequence shown here is derived from an EMBL/GenBank/DDBJ whole genome shotgun (WGS) entry which is preliminary data.</text>
</comment>
<dbReference type="InterPro" id="IPR035924">
    <property type="entry name" value="FlaG-like_sf"/>
</dbReference>
<sequence length="131" mass="14025">MMDGVNFNGNAAATSMTGIGRVESVASTEKEPAATVESRSPSAPQLPAPRTNSESAFSEEDVKRAIEKANRAIMGPPKKFEYSVHESTGNIVVKVINSETNEVLKELPPEKLLDIVDGIVESAGVIIDEKR</sequence>
<accession>A0ABV6DJR7</accession>
<protein>
    <submittedName>
        <fullName evidence="2">Flagellar protein FlaG</fullName>
    </submittedName>
</protein>
<gene>
    <name evidence="2" type="ORF">ACFFK0_10550</name>
</gene>
<dbReference type="Pfam" id="PF03646">
    <property type="entry name" value="FlaG"/>
    <property type="match status" value="1"/>
</dbReference>
<keyword evidence="3" id="KW-1185">Reference proteome</keyword>
<dbReference type="PANTHER" id="PTHR37166">
    <property type="entry name" value="PROTEIN FLAG"/>
    <property type="match status" value="1"/>
</dbReference>